<dbReference type="PANTHER" id="PTHR37946:SF1">
    <property type="entry name" value="SLL1969 PROTEIN"/>
    <property type="match status" value="1"/>
</dbReference>
<reference evidence="3" key="1">
    <citation type="journal article" date="2019" name="Int. J. Syst. Evol. Microbiol.">
        <title>The Global Catalogue of Microorganisms (GCM) 10K type strain sequencing project: providing services to taxonomists for standard genome sequencing and annotation.</title>
        <authorList>
            <consortium name="The Broad Institute Genomics Platform"/>
            <consortium name="The Broad Institute Genome Sequencing Center for Infectious Disease"/>
            <person name="Wu L."/>
            <person name="Ma J."/>
        </authorList>
    </citation>
    <scope>NUCLEOTIDE SEQUENCE [LARGE SCALE GENOMIC DNA]</scope>
    <source>
        <strain evidence="3">CGMCC 1.16306</strain>
    </source>
</reference>
<dbReference type="InterPro" id="IPR029058">
    <property type="entry name" value="AB_hydrolase_fold"/>
</dbReference>
<dbReference type="RefSeq" id="WP_380217384.1">
    <property type="nucleotide sequence ID" value="NZ_JBHTBN010000003.1"/>
</dbReference>
<dbReference type="Gene3D" id="3.40.50.1820">
    <property type="entry name" value="alpha/beta hydrolase"/>
    <property type="match status" value="1"/>
</dbReference>
<gene>
    <name evidence="2" type="ORF">ACFQO1_07555</name>
</gene>
<organism evidence="2 3">
    <name type="scientific">Jejudonia soesokkakensis</name>
    <dbReference type="NCBI Taxonomy" id="1323432"/>
    <lineage>
        <taxon>Bacteria</taxon>
        <taxon>Pseudomonadati</taxon>
        <taxon>Bacteroidota</taxon>
        <taxon>Flavobacteriia</taxon>
        <taxon>Flavobacteriales</taxon>
        <taxon>Flavobacteriaceae</taxon>
        <taxon>Jejudonia</taxon>
    </lineage>
</organism>
<keyword evidence="3" id="KW-1185">Reference proteome</keyword>
<dbReference type="PANTHER" id="PTHR37946">
    <property type="entry name" value="SLL1969 PROTEIN"/>
    <property type="match status" value="1"/>
</dbReference>
<name>A0ABW2MRM6_9FLAO</name>
<dbReference type="EMBL" id="JBHTBN010000003">
    <property type="protein sequence ID" value="MFC7357539.1"/>
    <property type="molecule type" value="Genomic_DNA"/>
</dbReference>
<sequence length="400" mass="44846">MANNSKEGSDLQGLATLLTDASLGITDLVEAMHKRIVNPPFIPSTPIQHLITNVAGVAYKNIKRGIRMAGKGLDKGLGVVAHVSGDNKRNNKIEIVRAVLNGLVGDYLEEKENPLAIEMEFRFKGENIQFNSKQISETYPKVSGKILVMVHGSCMNDTQWTQNNHNHGIKLAEELHATPVFLYYNTGLHISTNGQKFNESLEDLIKNWPVPVQEINMVAHSMGGLVLRSAIHYGFQKKMKWTKQLAKIIFLGTPHHGAPMERIGHYVDGILEFIPYTKPFARLGKMRSAGVTDLRYGAIVDEDWDSKDRFEITGDQRQHSALPQWVDCYAIAAVNGKKKTKKNNNMSDGLVYVKSALGQHKNPVKDLNFNSANTQVIYNCSHRELLSNPEVFTIMKNWWS</sequence>
<dbReference type="SUPFAM" id="SSF53474">
    <property type="entry name" value="alpha/beta-Hydrolases"/>
    <property type="match status" value="1"/>
</dbReference>
<dbReference type="Pfam" id="PF07819">
    <property type="entry name" value="PGAP1"/>
    <property type="match status" value="1"/>
</dbReference>
<feature type="domain" description="GPI inositol-deacylase PGAP1-like alpha/beta" evidence="1">
    <location>
        <begin position="142"/>
        <end position="308"/>
    </location>
</feature>
<evidence type="ECO:0000259" key="1">
    <source>
        <dbReference type="Pfam" id="PF07819"/>
    </source>
</evidence>
<evidence type="ECO:0000313" key="3">
    <source>
        <dbReference type="Proteomes" id="UP001596415"/>
    </source>
</evidence>
<dbReference type="InterPro" id="IPR012908">
    <property type="entry name" value="PGAP1-ab_dom-like"/>
</dbReference>
<dbReference type="Proteomes" id="UP001596415">
    <property type="component" value="Unassembled WGS sequence"/>
</dbReference>
<accession>A0ABW2MRM6</accession>
<proteinExistence type="predicted"/>
<comment type="caution">
    <text evidence="2">The sequence shown here is derived from an EMBL/GenBank/DDBJ whole genome shotgun (WGS) entry which is preliminary data.</text>
</comment>
<evidence type="ECO:0000313" key="2">
    <source>
        <dbReference type="EMBL" id="MFC7357539.1"/>
    </source>
</evidence>
<protein>
    <submittedName>
        <fullName evidence="2">Esterase/lipase family protein</fullName>
    </submittedName>
</protein>